<dbReference type="AlphaFoldDB" id="A0A1T4JY46"/>
<dbReference type="SUPFAM" id="SSF102114">
    <property type="entry name" value="Radical SAM enzymes"/>
    <property type="match status" value="1"/>
</dbReference>
<dbReference type="InterPro" id="IPR006638">
    <property type="entry name" value="Elp3/MiaA/NifB-like_rSAM"/>
</dbReference>
<dbReference type="InterPro" id="IPR002684">
    <property type="entry name" value="Biotin_synth/BioAB"/>
</dbReference>
<dbReference type="SFLD" id="SFLDS00029">
    <property type="entry name" value="Radical_SAM"/>
    <property type="match status" value="1"/>
</dbReference>
<dbReference type="SFLD" id="SFLDG01060">
    <property type="entry name" value="BATS_domain_containing"/>
    <property type="match status" value="1"/>
</dbReference>
<evidence type="ECO:0000313" key="17">
    <source>
        <dbReference type="Proteomes" id="UP000189857"/>
    </source>
</evidence>
<dbReference type="OrthoDB" id="9786826at2"/>
<dbReference type="PANTHER" id="PTHR22976">
    <property type="entry name" value="BIOTIN SYNTHASE"/>
    <property type="match status" value="1"/>
</dbReference>
<evidence type="ECO:0000256" key="12">
    <source>
        <dbReference type="ARBA" id="ARBA00051157"/>
    </source>
</evidence>
<dbReference type="Pfam" id="PF06968">
    <property type="entry name" value="BATS"/>
    <property type="match status" value="1"/>
</dbReference>
<feature type="binding site" evidence="13 14">
    <location>
        <position position="202"/>
    </location>
    <ligand>
        <name>[2Fe-2S] cluster</name>
        <dbReference type="ChEBI" id="CHEBI:190135"/>
    </ligand>
</feature>
<keyword evidence="4 13" id="KW-0004">4Fe-4S</keyword>
<keyword evidence="9 13" id="KW-0093">Biotin biosynthesis</keyword>
<evidence type="ECO:0000256" key="13">
    <source>
        <dbReference type="HAMAP-Rule" id="MF_01694"/>
    </source>
</evidence>
<keyword evidence="6 13" id="KW-0949">S-adenosyl-L-methionine</keyword>
<evidence type="ECO:0000313" key="16">
    <source>
        <dbReference type="EMBL" id="SJZ35007.1"/>
    </source>
</evidence>
<proteinExistence type="inferred from homology"/>
<feature type="binding site" evidence="13 14">
    <location>
        <position position="70"/>
    </location>
    <ligand>
        <name>[4Fe-4S] cluster</name>
        <dbReference type="ChEBI" id="CHEBI:49883"/>
        <note>4Fe-4S-S-AdoMet</note>
    </ligand>
</feature>
<sequence>MSEQKNLIELAKEIISGRRLNKDDDLSFFITCNLEELGKGADMIREHFSGAKVDLCTIINGKSGKCSENCKFCAQSAHNDTNCEVYDLLDEDRIVEEARSNQEEGVDRFAIVTAGRSPKPEDFERIIKCYKRMSKELTLDLCTSLGFLTLEQFKELKAAGVTSYHNNIETSRRFFPQICTSHSFDDKIENIKRAKAAGLYVCSGGIIGMGETWEDRIDMALTLSELGISSIPINSLTPIPGTPLHNNRILTEEEILRTIAIFKYINPTSNIRLAAGRVLMKGNGENAFHFGAAATITGNMLTTSGSTIKYDRKMLKEMGREVI</sequence>
<evidence type="ECO:0000256" key="2">
    <source>
        <dbReference type="ARBA" id="ARBA00010765"/>
    </source>
</evidence>
<comment type="cofactor">
    <cofactor evidence="13">
        <name>[2Fe-2S] cluster</name>
        <dbReference type="ChEBI" id="CHEBI:190135"/>
    </cofactor>
    <text evidence="13">Binds 1 [2Fe-2S] cluster. The cluster is coordinated with 3 cysteines and 1 arginine.</text>
</comment>
<keyword evidence="5 13" id="KW-0808">Transferase</keyword>
<dbReference type="GO" id="GO:0051537">
    <property type="term" value="F:2 iron, 2 sulfur cluster binding"/>
    <property type="evidence" value="ECO:0007669"/>
    <property type="project" value="UniProtKB-KW"/>
</dbReference>
<dbReference type="EMBL" id="FUXA01000003">
    <property type="protein sequence ID" value="SJZ35007.1"/>
    <property type="molecule type" value="Genomic_DNA"/>
</dbReference>
<evidence type="ECO:0000256" key="6">
    <source>
        <dbReference type="ARBA" id="ARBA00022691"/>
    </source>
</evidence>
<comment type="similarity">
    <text evidence="2 13">Belongs to the radical SAM superfamily. Biotin synthase family.</text>
</comment>
<evidence type="ECO:0000256" key="8">
    <source>
        <dbReference type="ARBA" id="ARBA00022723"/>
    </source>
</evidence>
<comment type="caution">
    <text evidence="13">Lacks conserved residue(s) required for the propagation of feature annotation.</text>
</comment>
<accession>A0A1T4JY46</accession>
<comment type="catalytic activity">
    <reaction evidence="12 13">
        <text>(4R,5S)-dethiobiotin + (sulfur carrier)-SH + 2 reduced [2Fe-2S]-[ferredoxin] + 2 S-adenosyl-L-methionine = (sulfur carrier)-H + biotin + 2 5'-deoxyadenosine + 2 L-methionine + 2 oxidized [2Fe-2S]-[ferredoxin]</text>
        <dbReference type="Rhea" id="RHEA:22060"/>
        <dbReference type="Rhea" id="RHEA-COMP:10000"/>
        <dbReference type="Rhea" id="RHEA-COMP:10001"/>
        <dbReference type="Rhea" id="RHEA-COMP:14737"/>
        <dbReference type="Rhea" id="RHEA-COMP:14739"/>
        <dbReference type="ChEBI" id="CHEBI:17319"/>
        <dbReference type="ChEBI" id="CHEBI:29917"/>
        <dbReference type="ChEBI" id="CHEBI:33737"/>
        <dbReference type="ChEBI" id="CHEBI:33738"/>
        <dbReference type="ChEBI" id="CHEBI:57586"/>
        <dbReference type="ChEBI" id="CHEBI:57844"/>
        <dbReference type="ChEBI" id="CHEBI:59789"/>
        <dbReference type="ChEBI" id="CHEBI:64428"/>
        <dbReference type="ChEBI" id="CHEBI:149473"/>
        <dbReference type="EC" id="2.8.1.6"/>
    </reaction>
</comment>
<feature type="binding site" evidence="13 14">
    <location>
        <position position="73"/>
    </location>
    <ligand>
        <name>[4Fe-4S] cluster</name>
        <dbReference type="ChEBI" id="CHEBI:49883"/>
        <note>4Fe-4S-S-AdoMet</note>
    </ligand>
</feature>
<evidence type="ECO:0000256" key="14">
    <source>
        <dbReference type="PIRSR" id="PIRSR001619-1"/>
    </source>
</evidence>
<dbReference type="CDD" id="cd01335">
    <property type="entry name" value="Radical_SAM"/>
    <property type="match status" value="1"/>
</dbReference>
<dbReference type="GO" id="GO:0004076">
    <property type="term" value="F:biotin synthase activity"/>
    <property type="evidence" value="ECO:0007669"/>
    <property type="project" value="UniProtKB-UniRule"/>
</dbReference>
<feature type="binding site" evidence="13 14">
    <location>
        <position position="272"/>
    </location>
    <ligand>
        <name>[2Fe-2S] cluster</name>
        <dbReference type="ChEBI" id="CHEBI:190135"/>
    </ligand>
</feature>
<dbReference type="UniPathway" id="UPA00078">
    <property type="reaction ID" value="UER00162"/>
</dbReference>
<evidence type="ECO:0000256" key="5">
    <source>
        <dbReference type="ARBA" id="ARBA00022679"/>
    </source>
</evidence>
<evidence type="ECO:0000256" key="11">
    <source>
        <dbReference type="ARBA" id="ARBA00023014"/>
    </source>
</evidence>
<comment type="cofactor">
    <cofactor evidence="13 14">
        <name>[4Fe-4S] cluster</name>
        <dbReference type="ChEBI" id="CHEBI:49883"/>
    </cofactor>
    <text evidence="13 14">Binds 1 [4Fe-4S] cluster. The cluster is coordinated with 3 cysteines and an exchangeable S-adenosyl-L-methionine.</text>
</comment>
<dbReference type="EC" id="2.8.1.6" evidence="3 13"/>
<dbReference type="InterPro" id="IPR010722">
    <property type="entry name" value="BATS_dom"/>
</dbReference>
<gene>
    <name evidence="13" type="primary">bioB</name>
    <name evidence="16" type="ORF">SAMN02745110_00017</name>
</gene>
<reference evidence="16 17" key="1">
    <citation type="submission" date="2017-02" db="EMBL/GenBank/DDBJ databases">
        <authorList>
            <person name="Peterson S.W."/>
        </authorList>
    </citation>
    <scope>NUCLEOTIDE SEQUENCE [LARGE SCALE GENOMIC DNA]</scope>
    <source>
        <strain evidence="16 17">ATCC 17233</strain>
    </source>
</reference>
<dbReference type="Gene3D" id="3.20.20.70">
    <property type="entry name" value="Aldolase class I"/>
    <property type="match status" value="1"/>
</dbReference>
<dbReference type="PIRSF" id="PIRSF001619">
    <property type="entry name" value="Biotin_synth"/>
    <property type="match status" value="1"/>
</dbReference>
<dbReference type="RefSeq" id="WP_078785716.1">
    <property type="nucleotide sequence ID" value="NZ_FMTO01000002.1"/>
</dbReference>
<evidence type="ECO:0000256" key="10">
    <source>
        <dbReference type="ARBA" id="ARBA00023004"/>
    </source>
</evidence>
<keyword evidence="7 13" id="KW-0001">2Fe-2S</keyword>
<comment type="cofactor">
    <cofactor evidence="14">
        <name>[2Fe-2S] cluster</name>
        <dbReference type="ChEBI" id="CHEBI:190135"/>
    </cofactor>
    <text evidence="14">Binds 1 [2Fe-2S] cluster. The cluster is coordinated with 3 cysteines and 1 arginine.</text>
</comment>
<dbReference type="InterPro" id="IPR007197">
    <property type="entry name" value="rSAM"/>
</dbReference>
<evidence type="ECO:0000256" key="7">
    <source>
        <dbReference type="ARBA" id="ARBA00022714"/>
    </source>
</evidence>
<protein>
    <recommendedName>
        <fullName evidence="3 13">Biotin synthase</fullName>
        <ecNumber evidence="3 13">2.8.1.6</ecNumber>
    </recommendedName>
</protein>
<evidence type="ECO:0000256" key="4">
    <source>
        <dbReference type="ARBA" id="ARBA00022485"/>
    </source>
</evidence>
<dbReference type="HAMAP" id="MF_01694">
    <property type="entry name" value="BioB"/>
    <property type="match status" value="1"/>
</dbReference>
<dbReference type="SMART" id="SM00729">
    <property type="entry name" value="Elp3"/>
    <property type="match status" value="1"/>
</dbReference>
<feature type="binding site" evidence="13 14">
    <location>
        <position position="142"/>
    </location>
    <ligand>
        <name>[2Fe-2S] cluster</name>
        <dbReference type="ChEBI" id="CHEBI:190135"/>
    </ligand>
</feature>
<dbReference type="PROSITE" id="PS51918">
    <property type="entry name" value="RADICAL_SAM"/>
    <property type="match status" value="1"/>
</dbReference>
<comment type="subunit">
    <text evidence="13">Homodimer.</text>
</comment>
<dbReference type="NCBIfam" id="TIGR00433">
    <property type="entry name" value="bioB"/>
    <property type="match status" value="1"/>
</dbReference>
<evidence type="ECO:0000256" key="9">
    <source>
        <dbReference type="ARBA" id="ARBA00022756"/>
    </source>
</evidence>
<keyword evidence="10 13" id="KW-0408">Iron</keyword>
<dbReference type="Pfam" id="PF04055">
    <property type="entry name" value="Radical_SAM"/>
    <property type="match status" value="1"/>
</dbReference>
<keyword evidence="8 13" id="KW-0479">Metal-binding</keyword>
<dbReference type="GO" id="GO:0009102">
    <property type="term" value="P:biotin biosynthetic process"/>
    <property type="evidence" value="ECO:0007669"/>
    <property type="project" value="UniProtKB-UniRule"/>
</dbReference>
<dbReference type="GO" id="GO:0005506">
    <property type="term" value="F:iron ion binding"/>
    <property type="evidence" value="ECO:0007669"/>
    <property type="project" value="UniProtKB-UniRule"/>
</dbReference>
<dbReference type="InterPro" id="IPR058240">
    <property type="entry name" value="rSAM_sf"/>
</dbReference>
<dbReference type="InterPro" id="IPR024177">
    <property type="entry name" value="Biotin_synthase"/>
</dbReference>
<comment type="pathway">
    <text evidence="1 13">Cofactor biosynthesis; biotin biosynthesis; biotin from 7,8-diaminononanoate: step 2/2.</text>
</comment>
<dbReference type="Proteomes" id="UP000189857">
    <property type="component" value="Unassembled WGS sequence"/>
</dbReference>
<comment type="function">
    <text evidence="13">Catalyzes the conversion of dethiobiotin (DTB) to biotin by the insertion of a sulfur atom into dethiobiotin via a radical-based mechanism.</text>
</comment>
<organism evidence="16 17">
    <name type="scientific">Eubacterium ruminantium</name>
    <dbReference type="NCBI Taxonomy" id="42322"/>
    <lineage>
        <taxon>Bacteria</taxon>
        <taxon>Bacillati</taxon>
        <taxon>Bacillota</taxon>
        <taxon>Clostridia</taxon>
        <taxon>Eubacteriales</taxon>
        <taxon>Eubacteriaceae</taxon>
        <taxon>Eubacterium</taxon>
    </lineage>
</organism>
<evidence type="ECO:0000256" key="3">
    <source>
        <dbReference type="ARBA" id="ARBA00012236"/>
    </source>
</evidence>
<feature type="domain" description="Radical SAM core" evidence="15">
    <location>
        <begin position="48"/>
        <end position="274"/>
    </location>
</feature>
<evidence type="ECO:0000256" key="1">
    <source>
        <dbReference type="ARBA" id="ARBA00004942"/>
    </source>
</evidence>
<name>A0A1T4JY46_9FIRM</name>
<evidence type="ECO:0000259" key="15">
    <source>
        <dbReference type="PROSITE" id="PS51918"/>
    </source>
</evidence>
<dbReference type="SMART" id="SM00876">
    <property type="entry name" value="BATS"/>
    <property type="match status" value="1"/>
</dbReference>
<feature type="binding site" evidence="13 14">
    <location>
        <position position="66"/>
    </location>
    <ligand>
        <name>[4Fe-4S] cluster</name>
        <dbReference type="ChEBI" id="CHEBI:49883"/>
        <note>4Fe-4S-S-AdoMet</note>
    </ligand>
</feature>
<dbReference type="SFLD" id="SFLDG01278">
    <property type="entry name" value="biotin_synthase_like"/>
    <property type="match status" value="1"/>
</dbReference>
<dbReference type="PANTHER" id="PTHR22976:SF2">
    <property type="entry name" value="BIOTIN SYNTHASE, MITOCHONDRIAL"/>
    <property type="match status" value="1"/>
</dbReference>
<keyword evidence="11 13" id="KW-0411">Iron-sulfur</keyword>
<dbReference type="GO" id="GO:0051539">
    <property type="term" value="F:4 iron, 4 sulfur cluster binding"/>
    <property type="evidence" value="ECO:0007669"/>
    <property type="project" value="UniProtKB-KW"/>
</dbReference>
<dbReference type="InterPro" id="IPR013785">
    <property type="entry name" value="Aldolase_TIM"/>
</dbReference>
<keyword evidence="17" id="KW-1185">Reference proteome</keyword>